<sequence length="457" mass="51308">MTLTQRRLYFALLAAAFLIGTPLVILYSSGYRMNWGTGSLEKTGGVYIGAYPKGTDIRIDGALKGTTSTFLLSQGKLVSRLTPARHAVRVEKSGFAPWEKTLDIEPNKVTEARNIFLAPLEKQAIIIALAINGFIISDSHALIAFVQKEGITVLDVSTNAATLIPRAEGESIGKINFGSDENYLIIESLQKNKTRKYVLNRDTGTVTDIPEDEMEQYMKLKQYPGGQKKLVALSDQNALYALDLDTPGEKTVLARNVSNFELFGSKVMYATITPTILYEKDLASGETTQITRTPLENFDNAGKMLRSDDGHIAIIDSKKTLFLYDNEKNAFNQIARNVLKAAFSSDKKKLLYQNQNELYVLYLRDILIQPYKKIGDIELITRFSRPIQNSEWFAYDNEHILFTTEGKLKLTELDGRDERNTHDVIAVKSSSKIIYNSYDDTIYFLDGTTLKKISLLE</sequence>
<dbReference type="SUPFAM" id="SSF69322">
    <property type="entry name" value="Tricorn protease domain 2"/>
    <property type="match status" value="1"/>
</dbReference>
<protein>
    <recommendedName>
        <fullName evidence="1">PEGA domain-containing protein</fullName>
    </recommendedName>
</protein>
<evidence type="ECO:0000313" key="3">
    <source>
        <dbReference type="Proteomes" id="UP000176650"/>
    </source>
</evidence>
<dbReference type="AlphaFoldDB" id="A0A1F5BTH1"/>
<dbReference type="InterPro" id="IPR013229">
    <property type="entry name" value="PEGA"/>
</dbReference>
<comment type="caution">
    <text evidence="2">The sequence shown here is derived from an EMBL/GenBank/DDBJ whole genome shotgun (WGS) entry which is preliminary data.</text>
</comment>
<dbReference type="Pfam" id="PF08308">
    <property type="entry name" value="PEGA"/>
    <property type="match status" value="1"/>
</dbReference>
<reference evidence="2 3" key="1">
    <citation type="journal article" date="2016" name="Nat. Commun.">
        <title>Thousands of microbial genomes shed light on interconnected biogeochemical processes in an aquifer system.</title>
        <authorList>
            <person name="Anantharaman K."/>
            <person name="Brown C.T."/>
            <person name="Hug L.A."/>
            <person name="Sharon I."/>
            <person name="Castelle C.J."/>
            <person name="Probst A.J."/>
            <person name="Thomas B.C."/>
            <person name="Singh A."/>
            <person name="Wilkins M.J."/>
            <person name="Karaoz U."/>
            <person name="Brodie E.L."/>
            <person name="Williams K.H."/>
            <person name="Hubbard S.S."/>
            <person name="Banfield J.F."/>
        </authorList>
    </citation>
    <scope>NUCLEOTIDE SEQUENCE [LARGE SCALE GENOMIC DNA]</scope>
</reference>
<accession>A0A1F5BTH1</accession>
<evidence type="ECO:0000313" key="2">
    <source>
        <dbReference type="EMBL" id="OGD33889.1"/>
    </source>
</evidence>
<gene>
    <name evidence="2" type="ORF">A2988_00120</name>
</gene>
<evidence type="ECO:0000259" key="1">
    <source>
        <dbReference type="Pfam" id="PF08308"/>
    </source>
</evidence>
<name>A0A1F5BTH1_9BACT</name>
<organism evidence="2 3">
    <name type="scientific">Candidatus Azambacteria bacterium RIFCSPLOWO2_01_FULL_46_25</name>
    <dbReference type="NCBI Taxonomy" id="1797298"/>
    <lineage>
        <taxon>Bacteria</taxon>
        <taxon>Candidatus Azamiibacteriota</taxon>
    </lineage>
</organism>
<feature type="domain" description="PEGA" evidence="1">
    <location>
        <begin position="44"/>
        <end position="112"/>
    </location>
</feature>
<proteinExistence type="predicted"/>
<dbReference type="STRING" id="1797298.A2988_00120"/>
<dbReference type="Proteomes" id="UP000176650">
    <property type="component" value="Unassembled WGS sequence"/>
</dbReference>
<dbReference type="EMBL" id="MEYS01000002">
    <property type="protein sequence ID" value="OGD33889.1"/>
    <property type="molecule type" value="Genomic_DNA"/>
</dbReference>